<dbReference type="EMBL" id="BDSP01000131">
    <property type="protein sequence ID" value="GAX18675.1"/>
    <property type="molecule type" value="Genomic_DNA"/>
</dbReference>
<sequence>MSSDSDSEIECWDAGKPPASTSSRATNVPPARGADNADVERSSRPTHPSPNSTRKRKLSDVLPAAQRQESSQKPPPRRPANNDLIDLTEDNIEVDSPNERDSDSESSSDTEVGQELPKAKAAAAERVAEDAPRKPASSSVEKPTGPSLSRHSKSSQQSTSEAQKEDVIDLTFDEDDSSVDSHGSPPRVETQEPAVAPSHVKPASSKAPSADDDSSSSDGSWLKPRASTPKKLVFLQSSDESSQSSWSSLGVGVKNKASLAKIKAARPRRNFLRDDDDSDSTCSTIASQHTQPVYGAKKADTRVEMVIDLLNNDDSDSFCLLIASQKSALQSQGDENDLPADRHALHGSVSGSMRSVTDSPARSDTSASLIDERLEVMITKPKKKVRSCKGTRTTAPRAEIGDSDSDRHASLSVGLDISGQRNEYVHTTTDNRNRSEGVRKQVRPCKGTRTVPPASDIDDGDIGRNASSFVPSEMSNQRNDRTEIDTDNRNMHNGIIKQVRPCKGTRKTAPETNIDNVDKQIDRIKSSFVGQPNECSDITPEHRTNDGQKKSTPHKELQTIRPPVESDEIDSDWNGSSSVRSDVSNQLNESSDMIADTRNIPSSVLKQVRPLKGTEKLVAETEEIDSDWETDVSQEFEENEVDFAACLASVCRATGTKGHPIRYYSVYGGDDDVLYDFRLFVDKSNIPNAGMGAFLTYMGARKINRNSATYKLCTELFVEYDHEEPETLSHLVAIMPDGMTKTVKLNGDNLHANYNCIYYPSTKRDQRKTLSTKINDKQIRIKVVGECLDTFHELKDRPKDGIGHLGMYREEEYEHVSGVHCNPNLFIELDAPYAPLSPSDRKTATLFDIKSFLFDNEPSAWAFDVEEKILGQVQICDITDDTTGEPHFYARSEIPMYVNEVGHSGLEANVYVKETQNRIPKYFIKLNSAMKPGETVELLTDYKKQYEGIRVRKGYGLKNIHRDDKSDKDPATRLNRNLDLRSSIEKLCSTLSLPELTRILNYVSKKVWVPICELLKRAATEFPEGASVLSPIQWVAFLRIIWFQNQARTRLGHLVKALDKGSMVDMFCGGFTKACSTSLDNIRFPSDVSLFDFLNQVEMRRNLKSKILTASGAIAQELVEQCYYDLRDCIRHPFLTNMWCPLGVNVLNRLGHEYAKLKLKYLERSQAVDGSELAKLLISEAATSSHDMDNAETSAFEFSSGTTCEQISLELLQRILGHGKVEKSTALIERNDKTPKALHALAYTHLFEKRNFNANENIVFSPNKKFLVFCATNEVGSLKSFVAEVGSAEANQESAVLNRTYYKIWQIAHVLMSCARHHLDESECNHVESEISKILGIERDLIAKTCGKPITIDKSRAAYLLYPEVQKIAREQYRSRVRRAREEQKRRTKKMSSSTRKSTSAKPTKASGAQPKKRPEKKPKWKATTLHASTGSARPPAKEIYVGPPLTKLEHGGRSMQWPKGWIQKTFQRQTGDSKGQTDYYFYTPSGKYRLRSKLDVFRYLDKLEACGGDESKIRHKSA</sequence>
<feature type="compositionally biased region" description="Basic and acidic residues" evidence="1">
    <location>
        <begin position="539"/>
        <end position="558"/>
    </location>
</feature>
<feature type="compositionally biased region" description="Basic and acidic residues" evidence="1">
    <location>
        <begin position="1376"/>
        <end position="1385"/>
    </location>
</feature>
<evidence type="ECO:0000256" key="1">
    <source>
        <dbReference type="SAM" id="MobiDB-lite"/>
    </source>
</evidence>
<comment type="caution">
    <text evidence="3">The sequence shown here is derived from an EMBL/GenBank/DDBJ whole genome shotgun (WGS) entry which is preliminary data.</text>
</comment>
<feature type="compositionally biased region" description="Basic and acidic residues" evidence="1">
    <location>
        <begin position="478"/>
        <end position="488"/>
    </location>
</feature>
<evidence type="ECO:0000313" key="3">
    <source>
        <dbReference type="EMBL" id="GAX18675.1"/>
    </source>
</evidence>
<dbReference type="InParanoid" id="A0A1Z5JXC8"/>
<feature type="region of interest" description="Disordered" evidence="1">
    <location>
        <begin position="529"/>
        <end position="585"/>
    </location>
</feature>
<evidence type="ECO:0000259" key="2">
    <source>
        <dbReference type="PROSITE" id="PS50982"/>
    </source>
</evidence>
<dbReference type="Proteomes" id="UP000198406">
    <property type="component" value="Unassembled WGS sequence"/>
</dbReference>
<feature type="region of interest" description="Disordered" evidence="1">
    <location>
        <begin position="332"/>
        <end position="365"/>
    </location>
</feature>
<feature type="region of interest" description="Disordered" evidence="1">
    <location>
        <begin position="1"/>
        <end position="227"/>
    </location>
</feature>
<dbReference type="Gene3D" id="3.30.890.10">
    <property type="entry name" value="Methyl-cpg-binding Protein 2, Chain A"/>
    <property type="match status" value="1"/>
</dbReference>
<feature type="compositionally biased region" description="Basic residues" evidence="1">
    <location>
        <begin position="1411"/>
        <end position="1421"/>
    </location>
</feature>
<feature type="region of interest" description="Disordered" evidence="1">
    <location>
        <begin position="1376"/>
        <end position="1440"/>
    </location>
</feature>
<name>A0A1Z5JXC8_FISSO</name>
<keyword evidence="4" id="KW-1185">Reference proteome</keyword>
<feature type="region of interest" description="Disordered" evidence="1">
    <location>
        <begin position="431"/>
        <end position="488"/>
    </location>
</feature>
<feature type="compositionally biased region" description="Polar residues" evidence="1">
    <location>
        <begin position="349"/>
        <end position="365"/>
    </location>
</feature>
<feature type="compositionally biased region" description="Polar residues" evidence="1">
    <location>
        <begin position="573"/>
        <end position="585"/>
    </location>
</feature>
<dbReference type="GO" id="GO:0003677">
    <property type="term" value="F:DNA binding"/>
    <property type="evidence" value="ECO:0007669"/>
    <property type="project" value="InterPro"/>
</dbReference>
<protein>
    <recommendedName>
        <fullName evidence="2">MBD domain-containing protein</fullName>
    </recommendedName>
</protein>
<feature type="compositionally biased region" description="Polar residues" evidence="1">
    <location>
        <begin position="465"/>
        <end position="477"/>
    </location>
</feature>
<dbReference type="Pfam" id="PF01429">
    <property type="entry name" value="MBD"/>
    <property type="match status" value="1"/>
</dbReference>
<dbReference type="PROSITE" id="PS50982">
    <property type="entry name" value="MBD"/>
    <property type="match status" value="1"/>
</dbReference>
<feature type="compositionally biased region" description="Acidic residues" evidence="1">
    <location>
        <begin position="1"/>
        <end position="11"/>
    </location>
</feature>
<feature type="compositionally biased region" description="Low complexity" evidence="1">
    <location>
        <begin position="196"/>
        <end position="208"/>
    </location>
</feature>
<organism evidence="3 4">
    <name type="scientific">Fistulifera solaris</name>
    <name type="common">Oleaginous diatom</name>
    <dbReference type="NCBI Taxonomy" id="1519565"/>
    <lineage>
        <taxon>Eukaryota</taxon>
        <taxon>Sar</taxon>
        <taxon>Stramenopiles</taxon>
        <taxon>Ochrophyta</taxon>
        <taxon>Bacillariophyta</taxon>
        <taxon>Bacillariophyceae</taxon>
        <taxon>Bacillariophycidae</taxon>
        <taxon>Naviculales</taxon>
        <taxon>Naviculaceae</taxon>
        <taxon>Fistulifera</taxon>
    </lineage>
</organism>
<dbReference type="InterPro" id="IPR001739">
    <property type="entry name" value="Methyl_CpG_DNA-bd"/>
</dbReference>
<dbReference type="OrthoDB" id="57231at2759"/>
<dbReference type="InterPro" id="IPR016177">
    <property type="entry name" value="DNA-bd_dom_sf"/>
</dbReference>
<gene>
    <name evidence="3" type="ORF">FisN_10Hh112</name>
</gene>
<proteinExistence type="predicted"/>
<reference evidence="3 4" key="1">
    <citation type="journal article" date="2015" name="Plant Cell">
        <title>Oil accumulation by the oleaginous diatom Fistulifera solaris as revealed by the genome and transcriptome.</title>
        <authorList>
            <person name="Tanaka T."/>
            <person name="Maeda Y."/>
            <person name="Veluchamy A."/>
            <person name="Tanaka M."/>
            <person name="Abida H."/>
            <person name="Marechal E."/>
            <person name="Bowler C."/>
            <person name="Muto M."/>
            <person name="Sunaga Y."/>
            <person name="Tanaka M."/>
            <person name="Yoshino T."/>
            <person name="Taniguchi T."/>
            <person name="Fukuda Y."/>
            <person name="Nemoto M."/>
            <person name="Matsumoto M."/>
            <person name="Wong P.S."/>
            <person name="Aburatani S."/>
            <person name="Fujibuchi W."/>
        </authorList>
    </citation>
    <scope>NUCLEOTIDE SEQUENCE [LARGE SCALE GENOMIC DNA]</scope>
    <source>
        <strain evidence="3 4">JPCC DA0580</strain>
    </source>
</reference>
<dbReference type="SUPFAM" id="SSF54171">
    <property type="entry name" value="DNA-binding domain"/>
    <property type="match status" value="1"/>
</dbReference>
<accession>A0A1Z5JXC8</accession>
<feature type="region of interest" description="Disordered" evidence="1">
    <location>
        <begin position="382"/>
        <end position="407"/>
    </location>
</feature>
<feature type="domain" description="MBD" evidence="2">
    <location>
        <begin position="1448"/>
        <end position="1519"/>
    </location>
</feature>
<evidence type="ECO:0000313" key="4">
    <source>
        <dbReference type="Proteomes" id="UP000198406"/>
    </source>
</evidence>
<feature type="compositionally biased region" description="Low complexity" evidence="1">
    <location>
        <begin position="1391"/>
        <end position="1407"/>
    </location>
</feature>